<dbReference type="PROSITE" id="PS00720">
    <property type="entry name" value="RASGEF"/>
    <property type="match status" value="1"/>
</dbReference>
<dbReference type="PANTHER" id="PTHR23113">
    <property type="entry name" value="GUANINE NUCLEOTIDE EXCHANGE FACTOR"/>
    <property type="match status" value="1"/>
</dbReference>
<dbReference type="GO" id="GO:0005085">
    <property type="term" value="F:guanyl-nucleotide exchange factor activity"/>
    <property type="evidence" value="ECO:0007669"/>
    <property type="project" value="UniProtKB-KW"/>
</dbReference>
<evidence type="ECO:0000256" key="1">
    <source>
        <dbReference type="ARBA" id="ARBA00022658"/>
    </source>
</evidence>
<dbReference type="InterPro" id="IPR000651">
    <property type="entry name" value="Ras-like_Gua-exchang_fac_N"/>
</dbReference>
<name>A0A8S4PK14_OWEFU</name>
<dbReference type="Pfam" id="PF00618">
    <property type="entry name" value="RasGEF_N"/>
    <property type="match status" value="1"/>
</dbReference>
<dbReference type="CDD" id="cd06224">
    <property type="entry name" value="REM"/>
    <property type="match status" value="1"/>
</dbReference>
<keyword evidence="1 2" id="KW-0344">Guanine-nucleotide releasing factor</keyword>
<gene>
    <name evidence="5" type="ORF">OFUS_LOCUS18542</name>
</gene>
<dbReference type="Pfam" id="PF00617">
    <property type="entry name" value="RasGEF"/>
    <property type="match status" value="1"/>
</dbReference>
<feature type="non-terminal residue" evidence="5">
    <location>
        <position position="1"/>
    </location>
</feature>
<evidence type="ECO:0000313" key="5">
    <source>
        <dbReference type="EMBL" id="CAH1793729.1"/>
    </source>
</evidence>
<feature type="domain" description="Ras-GEF" evidence="3">
    <location>
        <begin position="302"/>
        <end position="552"/>
    </location>
</feature>
<dbReference type="SMART" id="SM00147">
    <property type="entry name" value="RasGEF"/>
    <property type="match status" value="1"/>
</dbReference>
<dbReference type="PROSITE" id="PS50009">
    <property type="entry name" value="RASGEF_CAT"/>
    <property type="match status" value="1"/>
</dbReference>
<dbReference type="InterPro" id="IPR008937">
    <property type="entry name" value="Ras-like_GEF"/>
</dbReference>
<dbReference type="PANTHER" id="PTHR23113:SF356">
    <property type="entry name" value="FI05912P-RELATED"/>
    <property type="match status" value="1"/>
</dbReference>
<proteinExistence type="predicted"/>
<sequence length="570" mass="65614">HVFKMDENFTSKCEDKTCECTDPVSFRCATCKKLYCCGHIEYSLHNCPDTSDQQKDKWALTCLMCNKPISVTPGESPKAAGQQHMDICGQADRTNSSQTKPCGIGSQPGSLSKMFQTPANGYDRVPHVDENDALVYQDGNLIGGSLDALIRHLVPTATYYPDRTYVFSFLLSSRLFIHPHELLGEVCKICALQQQLTDSRVNREKLGQFGPHLLQLLSEWTEMFPYDFRDDRIMKHLKDITQKIISLYPELRKDFNMLMHNLITRLSGLQKYEEVLTKIHAEAQHRLLHVVPTTDLYEVCPSPLVLAQQLTHIELERLSNIGPEEFIQAFKSETSNNKKDITITNVDKKKTNNLEAYVQWFNRLSYLVATEICMHLKKKHRVRMIEYFVDVAKECINIGNFNSLMAIIAGINMSPVARLKKTWGKINTQKFEILEHQMNPSSNFTSYRSSLKAALWRCQGAADDRERIVIPFFSLFVKDLYFLNEGSSNRTTDDQINFEKFWEVAKQISEFISWKQVECPFDRHSNILNYVLTNPVFSENSLQLASFECEPPENNFEKEKHKQLKMEAGI</sequence>
<dbReference type="Proteomes" id="UP000749559">
    <property type="component" value="Unassembled WGS sequence"/>
</dbReference>
<evidence type="ECO:0000313" key="6">
    <source>
        <dbReference type="Proteomes" id="UP000749559"/>
    </source>
</evidence>
<comment type="caution">
    <text evidence="5">The sequence shown here is derived from an EMBL/GenBank/DDBJ whole genome shotgun (WGS) entry which is preliminary data.</text>
</comment>
<protein>
    <submittedName>
        <fullName evidence="5">Uncharacterized protein</fullName>
    </submittedName>
</protein>
<dbReference type="InterPro" id="IPR001895">
    <property type="entry name" value="RASGEF_cat_dom"/>
</dbReference>
<dbReference type="SUPFAM" id="SSF48366">
    <property type="entry name" value="Ras GEF"/>
    <property type="match status" value="1"/>
</dbReference>
<dbReference type="GO" id="GO:0007265">
    <property type="term" value="P:Ras protein signal transduction"/>
    <property type="evidence" value="ECO:0007669"/>
    <property type="project" value="TreeGrafter"/>
</dbReference>
<dbReference type="Gene3D" id="1.20.870.10">
    <property type="entry name" value="Son of sevenless (SoS) protein Chain: S domain 1"/>
    <property type="match status" value="1"/>
</dbReference>
<dbReference type="InterPro" id="IPR019804">
    <property type="entry name" value="Ras_G-nucl-exch_fac_CS"/>
</dbReference>
<dbReference type="OrthoDB" id="20825at2759"/>
<dbReference type="EMBL" id="CAIIXF020000009">
    <property type="protein sequence ID" value="CAH1793729.1"/>
    <property type="molecule type" value="Genomic_DNA"/>
</dbReference>
<dbReference type="InterPro" id="IPR036964">
    <property type="entry name" value="RASGEF_cat_dom_sf"/>
</dbReference>
<keyword evidence="6" id="KW-1185">Reference proteome</keyword>
<evidence type="ECO:0000259" key="4">
    <source>
        <dbReference type="PROSITE" id="PS50212"/>
    </source>
</evidence>
<dbReference type="AlphaFoldDB" id="A0A8S4PK14"/>
<accession>A0A8S4PK14</accession>
<feature type="domain" description="N-terminal Ras-GEF" evidence="4">
    <location>
        <begin position="137"/>
        <end position="267"/>
    </location>
</feature>
<organism evidence="5 6">
    <name type="scientific">Owenia fusiformis</name>
    <name type="common">Polychaete worm</name>
    <dbReference type="NCBI Taxonomy" id="6347"/>
    <lineage>
        <taxon>Eukaryota</taxon>
        <taxon>Metazoa</taxon>
        <taxon>Spiralia</taxon>
        <taxon>Lophotrochozoa</taxon>
        <taxon>Annelida</taxon>
        <taxon>Polychaeta</taxon>
        <taxon>Sedentaria</taxon>
        <taxon>Canalipalpata</taxon>
        <taxon>Sabellida</taxon>
        <taxon>Oweniida</taxon>
        <taxon>Oweniidae</taxon>
        <taxon>Owenia</taxon>
    </lineage>
</organism>
<evidence type="ECO:0000256" key="2">
    <source>
        <dbReference type="PROSITE-ProRule" id="PRU00168"/>
    </source>
</evidence>
<evidence type="ECO:0000259" key="3">
    <source>
        <dbReference type="PROSITE" id="PS50009"/>
    </source>
</evidence>
<dbReference type="PROSITE" id="PS50212">
    <property type="entry name" value="RASGEF_NTER"/>
    <property type="match status" value="1"/>
</dbReference>
<dbReference type="Gene3D" id="1.10.840.10">
    <property type="entry name" value="Ras guanine-nucleotide exchange factors catalytic domain"/>
    <property type="match status" value="1"/>
</dbReference>
<reference evidence="5" key="1">
    <citation type="submission" date="2022-03" db="EMBL/GenBank/DDBJ databases">
        <authorList>
            <person name="Martin C."/>
        </authorList>
    </citation>
    <scope>NUCLEOTIDE SEQUENCE</scope>
</reference>
<dbReference type="GO" id="GO:0005886">
    <property type="term" value="C:plasma membrane"/>
    <property type="evidence" value="ECO:0007669"/>
    <property type="project" value="TreeGrafter"/>
</dbReference>
<dbReference type="CDD" id="cd00155">
    <property type="entry name" value="RasGEF"/>
    <property type="match status" value="1"/>
</dbReference>
<dbReference type="InterPro" id="IPR023578">
    <property type="entry name" value="Ras_GEF_dom_sf"/>
</dbReference>